<evidence type="ECO:0000313" key="3">
    <source>
        <dbReference type="EMBL" id="KAE9358121.1"/>
    </source>
</evidence>
<dbReference type="Proteomes" id="UP000429607">
    <property type="component" value="Unassembled WGS sequence"/>
</dbReference>
<comment type="caution">
    <text evidence="1">The sequence shown here is derived from an EMBL/GenBank/DDBJ whole genome shotgun (WGS) entry which is preliminary data.</text>
</comment>
<keyword evidence="5" id="KW-1185">Reference proteome</keyword>
<organism evidence="1 6">
    <name type="scientific">Phytophthora rubi</name>
    <dbReference type="NCBI Taxonomy" id="129364"/>
    <lineage>
        <taxon>Eukaryota</taxon>
        <taxon>Sar</taxon>
        <taxon>Stramenopiles</taxon>
        <taxon>Oomycota</taxon>
        <taxon>Peronosporomycetes</taxon>
        <taxon>Peronosporales</taxon>
        <taxon>Peronosporaceae</taxon>
        <taxon>Phytophthora</taxon>
    </lineage>
</organism>
<evidence type="ECO:0000313" key="4">
    <source>
        <dbReference type="Proteomes" id="UP000429607"/>
    </source>
</evidence>
<evidence type="ECO:0000313" key="6">
    <source>
        <dbReference type="Proteomes" id="UP000435112"/>
    </source>
</evidence>
<dbReference type="Proteomes" id="UP000435112">
    <property type="component" value="Unassembled WGS sequence"/>
</dbReference>
<dbReference type="EMBL" id="QXFU01000005">
    <property type="protein sequence ID" value="KAE9048809.1"/>
    <property type="molecule type" value="Genomic_DNA"/>
</dbReference>
<dbReference type="AlphaFoldDB" id="A0A6A3P8H1"/>
<evidence type="ECO:0000313" key="1">
    <source>
        <dbReference type="EMBL" id="KAE9048809.1"/>
    </source>
</evidence>
<evidence type="ECO:0000313" key="5">
    <source>
        <dbReference type="Proteomes" id="UP000434957"/>
    </source>
</evidence>
<gene>
    <name evidence="2" type="ORF">PR001_g712</name>
    <name evidence="1" type="ORF">PR002_g267</name>
    <name evidence="3" type="ORF">PR003_g1442</name>
</gene>
<dbReference type="Proteomes" id="UP000434957">
    <property type="component" value="Unassembled WGS sequence"/>
</dbReference>
<accession>A0A6A3P8H1</accession>
<sequence length="78" mass="8607">MTDDDWQMPKLIEVVCANTRCALVDPLTPEDPFHLTTPSCSMLMTFIYFLCCNASTSMTLCAHEVVRSSGLATSKMAN</sequence>
<reference evidence="4 6" key="1">
    <citation type="submission" date="2018-09" db="EMBL/GenBank/DDBJ databases">
        <title>Genomic investigation of the strawberry pathogen Phytophthora fragariae indicates pathogenicity is determined by transcriptional variation in three key races.</title>
        <authorList>
            <person name="Adams T.M."/>
            <person name="Armitage A.D."/>
            <person name="Sobczyk M.K."/>
            <person name="Bates H.J."/>
            <person name="Dunwell J.M."/>
            <person name="Nellist C.F."/>
            <person name="Harrison R.J."/>
        </authorList>
    </citation>
    <scope>NUCLEOTIDE SEQUENCE [LARGE SCALE GENOMIC DNA]</scope>
    <source>
        <strain evidence="2 4">SCRP249</strain>
        <strain evidence="1 6">SCRP324</strain>
        <strain evidence="3 5">SCRP333</strain>
    </source>
</reference>
<protein>
    <submittedName>
        <fullName evidence="1">Uncharacterized protein</fullName>
    </submittedName>
</protein>
<evidence type="ECO:0000313" key="2">
    <source>
        <dbReference type="EMBL" id="KAE9052231.1"/>
    </source>
</evidence>
<name>A0A6A3P8H1_9STRA</name>
<proteinExistence type="predicted"/>
<dbReference type="EMBL" id="QXFT01000040">
    <property type="protein sequence ID" value="KAE9358121.1"/>
    <property type="molecule type" value="Genomic_DNA"/>
</dbReference>
<dbReference type="EMBL" id="QXFV01000018">
    <property type="protein sequence ID" value="KAE9052231.1"/>
    <property type="molecule type" value="Genomic_DNA"/>
</dbReference>